<dbReference type="GO" id="GO:0016747">
    <property type="term" value="F:acyltransferase activity, transferring groups other than amino-acyl groups"/>
    <property type="evidence" value="ECO:0007669"/>
    <property type="project" value="InterPro"/>
</dbReference>
<dbReference type="InterPro" id="IPR016181">
    <property type="entry name" value="Acyl_CoA_acyltransferase"/>
</dbReference>
<dbReference type="RefSeq" id="WP_210895889.1">
    <property type="nucleotide sequence ID" value="NZ_CP071696.1"/>
</dbReference>
<feature type="compositionally biased region" description="Basic and acidic residues" evidence="1">
    <location>
        <begin position="220"/>
        <end position="235"/>
    </location>
</feature>
<evidence type="ECO:0000256" key="1">
    <source>
        <dbReference type="SAM" id="MobiDB-lite"/>
    </source>
</evidence>
<keyword evidence="4" id="KW-1185">Reference proteome</keyword>
<dbReference type="AlphaFoldDB" id="A0A975FJZ3"/>
<gene>
    <name evidence="3" type="ORF">G127AT_08255</name>
</gene>
<accession>A0A975FJZ3</accession>
<dbReference type="Pfam" id="PF13302">
    <property type="entry name" value="Acetyltransf_3"/>
    <property type="match status" value="1"/>
</dbReference>
<dbReference type="PROSITE" id="PS51186">
    <property type="entry name" value="GNAT"/>
    <property type="match status" value="1"/>
</dbReference>
<dbReference type="PANTHER" id="PTHR43792:SF1">
    <property type="entry name" value="N-ACETYLTRANSFERASE DOMAIN-CONTAINING PROTEIN"/>
    <property type="match status" value="1"/>
</dbReference>
<organism evidence="3 4">
    <name type="scientific">Agromyces archimandritae</name>
    <dbReference type="NCBI Taxonomy" id="2781962"/>
    <lineage>
        <taxon>Bacteria</taxon>
        <taxon>Bacillati</taxon>
        <taxon>Actinomycetota</taxon>
        <taxon>Actinomycetes</taxon>
        <taxon>Micrococcales</taxon>
        <taxon>Microbacteriaceae</taxon>
        <taxon>Agromyces</taxon>
    </lineage>
</organism>
<dbReference type="CDD" id="cd04301">
    <property type="entry name" value="NAT_SF"/>
    <property type="match status" value="1"/>
</dbReference>
<reference evidence="3" key="1">
    <citation type="submission" date="2021-03" db="EMBL/GenBank/DDBJ databases">
        <title>Agromyces archimandritus sp. nov., isolated from the cockroach Archimandrita tessellata.</title>
        <authorList>
            <person name="Guzman J."/>
            <person name="Ortuzar M."/>
            <person name="Poehlein A."/>
            <person name="Daniel R."/>
            <person name="Trujillo M."/>
            <person name="Vilcinskas A."/>
        </authorList>
    </citation>
    <scope>NUCLEOTIDE SEQUENCE</scope>
    <source>
        <strain evidence="3">G127AT</strain>
    </source>
</reference>
<dbReference type="Proteomes" id="UP000671914">
    <property type="component" value="Chromosome"/>
</dbReference>
<dbReference type="KEGG" id="aarc:G127AT_08255"/>
<evidence type="ECO:0000313" key="4">
    <source>
        <dbReference type="Proteomes" id="UP000671914"/>
    </source>
</evidence>
<name>A0A975FJZ3_9MICO</name>
<proteinExistence type="predicted"/>
<dbReference type="PANTHER" id="PTHR43792">
    <property type="entry name" value="GNAT FAMILY, PUTATIVE (AFU_ORTHOLOGUE AFUA_3G00765)-RELATED-RELATED"/>
    <property type="match status" value="1"/>
</dbReference>
<sequence>MTTPDVRWPRASGPLELRPATAADLDAVLVWRNRPEVTRWFINTVVDPDAFRARWLTAVDDPKDHSAIAVAGGDVVGFGTLELDDGLGQTHGDPANTRLVEAQLGYMIDPAHAGRGYATALARGLLEVAFEEVGVRRVTAGCFAENTASWHVMERVGMRREQHGVRDSWHAELGWIDGYTYALLADEWMPGAAADRCSASAGDERIRDGTSPVRDDEEPDRGADPGDHDDPEGRDRKHRGGALFTSRT</sequence>
<dbReference type="Gene3D" id="3.40.630.30">
    <property type="match status" value="1"/>
</dbReference>
<dbReference type="EMBL" id="CP071696">
    <property type="protein sequence ID" value="QTX03374.1"/>
    <property type="molecule type" value="Genomic_DNA"/>
</dbReference>
<dbReference type="InterPro" id="IPR000182">
    <property type="entry name" value="GNAT_dom"/>
</dbReference>
<feature type="region of interest" description="Disordered" evidence="1">
    <location>
        <begin position="195"/>
        <end position="248"/>
    </location>
</feature>
<feature type="domain" description="N-acetyltransferase" evidence="2">
    <location>
        <begin position="15"/>
        <end position="186"/>
    </location>
</feature>
<dbReference type="InterPro" id="IPR051531">
    <property type="entry name" value="N-acetyltransferase"/>
</dbReference>
<evidence type="ECO:0000259" key="2">
    <source>
        <dbReference type="PROSITE" id="PS51186"/>
    </source>
</evidence>
<protein>
    <submittedName>
        <fullName evidence="3">GNAT family N-acetyltransferase</fullName>
    </submittedName>
</protein>
<dbReference type="SUPFAM" id="SSF55729">
    <property type="entry name" value="Acyl-CoA N-acyltransferases (Nat)"/>
    <property type="match status" value="1"/>
</dbReference>
<evidence type="ECO:0000313" key="3">
    <source>
        <dbReference type="EMBL" id="QTX03374.1"/>
    </source>
</evidence>